<dbReference type="Proteomes" id="UP000053660">
    <property type="component" value="Unassembled WGS sequence"/>
</dbReference>
<protein>
    <submittedName>
        <fullName evidence="1">Uncharacterized protein</fullName>
    </submittedName>
</protein>
<gene>
    <name evidence="1" type="ORF">OESDEN_07906</name>
</gene>
<dbReference type="OrthoDB" id="5868148at2759"/>
<keyword evidence="2" id="KW-1185">Reference proteome</keyword>
<dbReference type="EMBL" id="KN551498">
    <property type="protein sequence ID" value="KHJ92210.1"/>
    <property type="molecule type" value="Genomic_DNA"/>
</dbReference>
<sequence length="126" mass="14407">MDEDARLMELDYTRLKALQFVTGLQDASPRQARFRMLHRLDMQSKELPLTIEDLVAECENITALKMDSTYMEKSEVKGERCCQTTPLRSPLLIVRGSMPPHDQKIKVLGSLGHPHENVPVEIHCFS</sequence>
<proteinExistence type="predicted"/>
<name>A0A0B1TA27_OESDE</name>
<accession>A0A0B1TA27</accession>
<evidence type="ECO:0000313" key="2">
    <source>
        <dbReference type="Proteomes" id="UP000053660"/>
    </source>
</evidence>
<organism evidence="1 2">
    <name type="scientific">Oesophagostomum dentatum</name>
    <name type="common">Nodular worm</name>
    <dbReference type="NCBI Taxonomy" id="61180"/>
    <lineage>
        <taxon>Eukaryota</taxon>
        <taxon>Metazoa</taxon>
        <taxon>Ecdysozoa</taxon>
        <taxon>Nematoda</taxon>
        <taxon>Chromadorea</taxon>
        <taxon>Rhabditida</taxon>
        <taxon>Rhabditina</taxon>
        <taxon>Rhabditomorpha</taxon>
        <taxon>Strongyloidea</taxon>
        <taxon>Strongylidae</taxon>
        <taxon>Oesophagostomum</taxon>
    </lineage>
</organism>
<reference evidence="1 2" key="1">
    <citation type="submission" date="2014-03" db="EMBL/GenBank/DDBJ databases">
        <title>Draft genome of the hookworm Oesophagostomum dentatum.</title>
        <authorList>
            <person name="Mitreva M."/>
        </authorList>
    </citation>
    <scope>NUCLEOTIDE SEQUENCE [LARGE SCALE GENOMIC DNA]</scope>
    <source>
        <strain evidence="1 2">OD-Hann</strain>
    </source>
</reference>
<dbReference type="AlphaFoldDB" id="A0A0B1TA27"/>
<evidence type="ECO:0000313" key="1">
    <source>
        <dbReference type="EMBL" id="KHJ92210.1"/>
    </source>
</evidence>